<protein>
    <submittedName>
        <fullName evidence="1">Phage tail protein</fullName>
    </submittedName>
</protein>
<comment type="caution">
    <text evidence="1">The sequence shown here is derived from an EMBL/GenBank/DDBJ whole genome shotgun (WGS) entry which is preliminary data.</text>
</comment>
<dbReference type="EMBL" id="QRGA01000005">
    <property type="protein sequence ID" value="RDU99232.1"/>
    <property type="molecule type" value="Genomic_DNA"/>
</dbReference>
<accession>A0A3D8K2E8</accession>
<dbReference type="AlphaFoldDB" id="A0A3D8K2E8"/>
<name>A0A3D8K2E8_9BURK</name>
<dbReference type="RefSeq" id="WP_115533206.1">
    <property type="nucleotide sequence ID" value="NZ_QRGA01000005.1"/>
</dbReference>
<gene>
    <name evidence="1" type="ORF">DWV00_08910</name>
</gene>
<evidence type="ECO:0000313" key="2">
    <source>
        <dbReference type="Proteomes" id="UP000256838"/>
    </source>
</evidence>
<organism evidence="1 2">
    <name type="scientific">Trinickia dinghuensis</name>
    <dbReference type="NCBI Taxonomy" id="2291023"/>
    <lineage>
        <taxon>Bacteria</taxon>
        <taxon>Pseudomonadati</taxon>
        <taxon>Pseudomonadota</taxon>
        <taxon>Betaproteobacteria</taxon>
        <taxon>Burkholderiales</taxon>
        <taxon>Burkholderiaceae</taxon>
        <taxon>Trinickia</taxon>
    </lineage>
</organism>
<dbReference type="InterPro" id="IPR019596">
    <property type="entry name" value="Phage_Mu_GpM_tail_tub"/>
</dbReference>
<sequence>MAAASGGLLAGTADVSVDGTTYMVKGDFKYKAGNRKRETLSGSDRVHGFKETPTAPFIAFNLRDWGGLTVKDINGWTNVTCVATLANGKTVIGSAMWAVDEQEVDSNEATFDVRLEGTDDSVTEVTTS</sequence>
<reference evidence="1 2" key="1">
    <citation type="submission" date="2018-08" db="EMBL/GenBank/DDBJ databases">
        <title>Paraburkholderia sp. DHOM06 isolated from forest soil.</title>
        <authorList>
            <person name="Gao Z.-H."/>
            <person name="Qiu L.-H."/>
        </authorList>
    </citation>
    <scope>NUCLEOTIDE SEQUENCE [LARGE SCALE GENOMIC DNA]</scope>
    <source>
        <strain evidence="1 2">DHOM06</strain>
    </source>
</reference>
<dbReference type="Proteomes" id="UP000256838">
    <property type="component" value="Unassembled WGS sequence"/>
</dbReference>
<dbReference type="OrthoDB" id="5463544at2"/>
<proteinExistence type="predicted"/>
<dbReference type="Pfam" id="PF10618">
    <property type="entry name" value="Tail_tube"/>
    <property type="match status" value="1"/>
</dbReference>
<keyword evidence="2" id="KW-1185">Reference proteome</keyword>
<evidence type="ECO:0000313" key="1">
    <source>
        <dbReference type="EMBL" id="RDU99232.1"/>
    </source>
</evidence>